<dbReference type="Pfam" id="PF00107">
    <property type="entry name" value="ADH_zinc_N"/>
    <property type="match status" value="1"/>
</dbReference>
<dbReference type="SUPFAM" id="SSF50129">
    <property type="entry name" value="GroES-like"/>
    <property type="match status" value="1"/>
</dbReference>
<dbReference type="SMART" id="SM00829">
    <property type="entry name" value="PKS_ER"/>
    <property type="match status" value="1"/>
</dbReference>
<dbReference type="Gene3D" id="3.90.180.10">
    <property type="entry name" value="Medium-chain alcohol dehydrogenases, catalytic domain"/>
    <property type="match status" value="1"/>
</dbReference>
<reference evidence="3" key="1">
    <citation type="submission" date="2023-07" db="EMBL/GenBank/DDBJ databases">
        <title>30 novel species of actinomycetes from the DSMZ collection.</title>
        <authorList>
            <person name="Nouioui I."/>
        </authorList>
    </citation>
    <scope>NUCLEOTIDE SEQUENCE [LARGE SCALE GENOMIC DNA]</scope>
    <source>
        <strain evidence="3">DSM 41640</strain>
    </source>
</reference>
<dbReference type="InterPro" id="IPR020843">
    <property type="entry name" value="ER"/>
</dbReference>
<dbReference type="InterPro" id="IPR036291">
    <property type="entry name" value="NAD(P)-bd_dom_sf"/>
</dbReference>
<evidence type="ECO:0000313" key="3">
    <source>
        <dbReference type="Proteomes" id="UP001183824"/>
    </source>
</evidence>
<proteinExistence type="predicted"/>
<dbReference type="Pfam" id="PF08240">
    <property type="entry name" value="ADH_N"/>
    <property type="match status" value="1"/>
</dbReference>
<evidence type="ECO:0000313" key="2">
    <source>
        <dbReference type="EMBL" id="MDT0479428.1"/>
    </source>
</evidence>
<dbReference type="Gene3D" id="3.40.50.720">
    <property type="entry name" value="NAD(P)-binding Rossmann-like Domain"/>
    <property type="match status" value="1"/>
</dbReference>
<gene>
    <name evidence="2" type="ORF">RNB18_04375</name>
</gene>
<sequence>MKAVIVRHPGEMDVLEVTDLPDPGRPGPGEVRVRVHASALNYHDTIVMGSTDTPVGHVPLADGAGVVEAVGEGVTELAVGDAVFARFFPGWRAGRAVIDHFGTTPGIGVPGYAREIVVAPAAQFERAPHGYSHAEAATLTVAGLTAWTALHENGGIRPGDTVVLQGTGGVSVFALQLAKLSGATAIVTSSSDEKLDRAKALGADHVVNYRSQPEWGGRVRELTDDNGADLILDVGGPSTLPQSIQAVRVGGRISVIGVLTGLSGDIPTGAINMKQIRLNGVLVGNHEQQRDLVRAVEDSGLRPVIDRTFPLEDLSEALRYFASGAHLGKVAIEW</sequence>
<dbReference type="SUPFAM" id="SSF51735">
    <property type="entry name" value="NAD(P)-binding Rossmann-fold domains"/>
    <property type="match status" value="1"/>
</dbReference>
<dbReference type="CDD" id="cd08276">
    <property type="entry name" value="MDR7"/>
    <property type="match status" value="1"/>
</dbReference>
<keyword evidence="3" id="KW-1185">Reference proteome</keyword>
<name>A0ABU2V200_9ACTN</name>
<evidence type="ECO:0000259" key="1">
    <source>
        <dbReference type="SMART" id="SM00829"/>
    </source>
</evidence>
<dbReference type="InterPro" id="IPR013149">
    <property type="entry name" value="ADH-like_C"/>
</dbReference>
<dbReference type="RefSeq" id="WP_311712797.1">
    <property type="nucleotide sequence ID" value="NZ_JAVREZ010000001.1"/>
</dbReference>
<dbReference type="PANTHER" id="PTHR45033:SF2">
    <property type="entry name" value="ZINC-TYPE ALCOHOL DEHYDROGENASE-LIKE PROTEIN C1773.06C"/>
    <property type="match status" value="1"/>
</dbReference>
<organism evidence="2 3">
    <name type="scientific">Streptomyces doebereineriae</name>
    <dbReference type="NCBI Taxonomy" id="3075528"/>
    <lineage>
        <taxon>Bacteria</taxon>
        <taxon>Bacillati</taxon>
        <taxon>Actinomycetota</taxon>
        <taxon>Actinomycetes</taxon>
        <taxon>Kitasatosporales</taxon>
        <taxon>Streptomycetaceae</taxon>
        <taxon>Streptomyces</taxon>
    </lineage>
</organism>
<accession>A0ABU2V200</accession>
<comment type="caution">
    <text evidence="2">The sequence shown here is derived from an EMBL/GenBank/DDBJ whole genome shotgun (WGS) entry which is preliminary data.</text>
</comment>
<feature type="domain" description="Enoyl reductase (ER)" evidence="1">
    <location>
        <begin position="10"/>
        <end position="332"/>
    </location>
</feature>
<dbReference type="InterPro" id="IPR013154">
    <property type="entry name" value="ADH-like_N"/>
</dbReference>
<dbReference type="EMBL" id="JAVREZ010000001">
    <property type="protein sequence ID" value="MDT0479428.1"/>
    <property type="molecule type" value="Genomic_DNA"/>
</dbReference>
<dbReference type="InterPro" id="IPR052711">
    <property type="entry name" value="Zinc_ADH-like"/>
</dbReference>
<dbReference type="InterPro" id="IPR011032">
    <property type="entry name" value="GroES-like_sf"/>
</dbReference>
<dbReference type="Proteomes" id="UP001183824">
    <property type="component" value="Unassembled WGS sequence"/>
</dbReference>
<protein>
    <submittedName>
        <fullName evidence="2">NAD(P)-dependent alcohol dehydrogenase</fullName>
    </submittedName>
</protein>
<dbReference type="PANTHER" id="PTHR45033">
    <property type="match status" value="1"/>
</dbReference>